<dbReference type="InterPro" id="IPR051317">
    <property type="entry name" value="Gfo/Idh/MocA_oxidoreduct"/>
</dbReference>
<dbReference type="Gene3D" id="3.30.360.10">
    <property type="entry name" value="Dihydrodipicolinate Reductase, domain 2"/>
    <property type="match status" value="1"/>
</dbReference>
<proteinExistence type="predicted"/>
<dbReference type="InterPro" id="IPR000683">
    <property type="entry name" value="Gfo/Idh/MocA-like_OxRdtase_N"/>
</dbReference>
<feature type="domain" description="Gfo/Idh/MocA-like oxidoreductase N-terminal" evidence="1">
    <location>
        <begin position="5"/>
        <end position="128"/>
    </location>
</feature>
<evidence type="ECO:0000259" key="1">
    <source>
        <dbReference type="Pfam" id="PF01408"/>
    </source>
</evidence>
<dbReference type="InterPro" id="IPR055170">
    <property type="entry name" value="GFO_IDH_MocA-like_dom"/>
</dbReference>
<name>A0A2H5XAB6_9BACT</name>
<organism evidence="3 4">
    <name type="scientific">Candidatus Fervidibacter japonicus</name>
    <dbReference type="NCBI Taxonomy" id="2035412"/>
    <lineage>
        <taxon>Bacteria</taxon>
        <taxon>Candidatus Fervidibacterota</taxon>
        <taxon>Candidatus Fervidibacter</taxon>
    </lineage>
</organism>
<dbReference type="SUPFAM" id="SSF51735">
    <property type="entry name" value="NAD(P)-binding Rossmann-fold domains"/>
    <property type="match status" value="1"/>
</dbReference>
<dbReference type="PANTHER" id="PTHR43708:SF8">
    <property type="entry name" value="OXIDOREDUCTASE"/>
    <property type="match status" value="1"/>
</dbReference>
<evidence type="ECO:0000313" key="4">
    <source>
        <dbReference type="Proteomes" id="UP000236173"/>
    </source>
</evidence>
<dbReference type="Gene3D" id="3.40.50.720">
    <property type="entry name" value="NAD(P)-binding Rossmann-like Domain"/>
    <property type="match status" value="1"/>
</dbReference>
<protein>
    <submittedName>
        <fullName evidence="3">Glucose--fructose oxidoreductase</fullName>
        <ecNumber evidence="3">1.1.99.28</ecNumber>
    </submittedName>
</protein>
<dbReference type="GO" id="GO:0047061">
    <property type="term" value="F:glucose-fructose oxidoreductase activity"/>
    <property type="evidence" value="ECO:0007669"/>
    <property type="project" value="UniProtKB-EC"/>
</dbReference>
<evidence type="ECO:0000259" key="2">
    <source>
        <dbReference type="Pfam" id="PF22725"/>
    </source>
</evidence>
<dbReference type="Pfam" id="PF01408">
    <property type="entry name" value="GFO_IDH_MocA"/>
    <property type="match status" value="1"/>
</dbReference>
<dbReference type="InterPro" id="IPR036291">
    <property type="entry name" value="NAD(P)-bd_dom_sf"/>
</dbReference>
<dbReference type="Proteomes" id="UP000236173">
    <property type="component" value="Unassembled WGS sequence"/>
</dbReference>
<feature type="domain" description="GFO/IDH/MocA-like oxidoreductase" evidence="2">
    <location>
        <begin position="136"/>
        <end position="254"/>
    </location>
</feature>
<dbReference type="EC" id="1.1.99.28" evidence="3"/>
<sequence length="333" mass="36115">MPTVRLGFIGAGGIAGFHLQNLQRVPEAKVVAFADPNLDAAKQRAEQVGLPAREGETVFGDWQLMLERVEMDGVLVLSPHAHHFEQIVAALQRGLHVLAEKPMVVTSEQAQKVVLAARQAGKQVVVSYQRRFTPVFRFIRDQVHKGALGELTFVEAVIGQDWQQLTQGTWRQMPELSGGGMLMDSGSHMVDFVLWTVPNAPVKVSATISQCGAPVEINDIVGVQFSGGALGALIAMGNFTHFMERYTFVGTEGAMWLDRGQVVWQPMGGEQRVVEAKELPPASTPDRHFVDVVLGRVENMSPPEDAFKVVTLTTAAYQAAATGQTVAVPSLPA</sequence>
<accession>A0A2H5XAB6</accession>
<dbReference type="GO" id="GO:0000166">
    <property type="term" value="F:nucleotide binding"/>
    <property type="evidence" value="ECO:0007669"/>
    <property type="project" value="InterPro"/>
</dbReference>
<dbReference type="Pfam" id="PF22725">
    <property type="entry name" value="GFO_IDH_MocA_C3"/>
    <property type="match status" value="1"/>
</dbReference>
<comment type="caution">
    <text evidence="3">The sequence shown here is derived from an EMBL/GenBank/DDBJ whole genome shotgun (WGS) entry which is preliminary data.</text>
</comment>
<keyword evidence="3" id="KW-0560">Oxidoreductase</keyword>
<evidence type="ECO:0000313" key="3">
    <source>
        <dbReference type="EMBL" id="GBC98132.1"/>
    </source>
</evidence>
<dbReference type="PANTHER" id="PTHR43708">
    <property type="entry name" value="CONSERVED EXPRESSED OXIDOREDUCTASE (EUROFUNG)"/>
    <property type="match status" value="1"/>
</dbReference>
<dbReference type="EMBL" id="BEHT01000006">
    <property type="protein sequence ID" value="GBC98132.1"/>
    <property type="molecule type" value="Genomic_DNA"/>
</dbReference>
<reference evidence="4" key="1">
    <citation type="submission" date="2017-09" db="EMBL/GenBank/DDBJ databases">
        <title>Metaegenomics of thermophilic ammonia-oxidizing enrichment culture.</title>
        <authorList>
            <person name="Kato S."/>
            <person name="Suzuki K."/>
        </authorList>
    </citation>
    <scope>NUCLEOTIDE SEQUENCE [LARGE SCALE GENOMIC DNA]</scope>
</reference>
<dbReference type="SUPFAM" id="SSF55347">
    <property type="entry name" value="Glyceraldehyde-3-phosphate dehydrogenase-like, C-terminal domain"/>
    <property type="match status" value="1"/>
</dbReference>
<dbReference type="AlphaFoldDB" id="A0A2H5XAB6"/>
<gene>
    <name evidence="3" type="primary">gfo_4</name>
    <name evidence="3" type="ORF">HRbin17_00629</name>
</gene>